<dbReference type="Proteomes" id="UP000199602">
    <property type="component" value="Unassembled WGS sequence"/>
</dbReference>
<dbReference type="PROSITE" id="PS00889">
    <property type="entry name" value="CNMP_BINDING_2"/>
    <property type="match status" value="1"/>
</dbReference>
<evidence type="ECO:0000259" key="8">
    <source>
        <dbReference type="PROSITE" id="PS50156"/>
    </source>
</evidence>
<keyword evidence="10" id="KW-1185">Reference proteome</keyword>
<dbReference type="Gene3D" id="1.20.1640.10">
    <property type="entry name" value="Multidrug efflux transporter AcrB transmembrane domain"/>
    <property type="match status" value="2"/>
</dbReference>
<evidence type="ECO:0008006" key="11">
    <source>
        <dbReference type="Google" id="ProtNLM"/>
    </source>
</evidence>
<proteinExistence type="predicted"/>
<evidence type="ECO:0000256" key="5">
    <source>
        <dbReference type="ARBA" id="ARBA00023136"/>
    </source>
</evidence>
<evidence type="ECO:0000256" key="3">
    <source>
        <dbReference type="ARBA" id="ARBA00022692"/>
    </source>
</evidence>
<dbReference type="Pfam" id="PF03176">
    <property type="entry name" value="MMPL"/>
    <property type="match status" value="2"/>
</dbReference>
<dbReference type="InterPro" id="IPR000731">
    <property type="entry name" value="SSD"/>
</dbReference>
<dbReference type="PRINTS" id="PR00103">
    <property type="entry name" value="CAMPKINASE"/>
</dbReference>
<dbReference type="PROSITE" id="PS50156">
    <property type="entry name" value="SSD"/>
    <property type="match status" value="2"/>
</dbReference>
<sequence>MLFALKHRVLSLLIIIVISSIAIPYALKVRLDVSTRGMMEEGDKDLSFYEETLRRFGTDNISVIYVRDKKLFSPAKLKRLQDLAYELEDLPGVKRVDSIFSVNNFKASPEGLETGPLVDWLPETKKEADEILHNALNNPIVVKDLVAADGKSLALNLLLESSREDKDSQIKISENIDKILAKYHSDFDKIFQFGLSYTQRKISENIITDQIELVPLSVIILLLTLMLNIRSPGGAVLPMLTAGTSVLWTAGFMGYFGIPLNILTVIVPSLIIVIGSTEDIHIISEFMDENNKLNNKNKAISVLANKIGVAILLTSITTFLGFFSITLNKITLLKQFGWVSSFGLFVNPLITCILAPIYLYYFPPKLARRQKKESVFKIIEKKLIHFVLNNKKAILWGAVGLSTLFFLFIPKIKVNNDLLGYFKSNSDIVKRSKILHRDLSGAQVFFLRITSGEKGTFKKVKFLKQVDVVEKILKDMKAFDNVLSFVDYLKFINREMNNGKKEFFKLPDKDNLVSQYILLLHRDDISRYVTSDFSEVNIVVRHNISSSYILNRELNILKKKIEEVLDPHLHFKITGEGILINKAADSMAKGQVQSISFILVVVFLLMSLLFVNFKAGIISLVPNIVPIVWIFGFMGMFDIPLNVGTTMIAAISIGIAIDDTIHLMSRYNKELRNVQDQALAIDLCLQSEIRPVIATSVALALGFAILGFSNFLPVVYFGLLSALVMFFAVASDLLLTPSVLTSTQLITLWDLIKQQVSGEVLRRCPLFMGLKKWQVKRLILLGRLLEFLPREPIIKQEDYGDSMFILLQGEAEVWTKGQNKRVLLAKLKEGDIFGEMALVNPGPRSADVIASTEAKVLELNLKSFKRIQLVSPRLAAKVYLNLAKVLGVRLKDMDRRMVEDNI</sequence>
<evidence type="ECO:0000259" key="7">
    <source>
        <dbReference type="PROSITE" id="PS50042"/>
    </source>
</evidence>
<dbReference type="InterPro" id="IPR014710">
    <property type="entry name" value="RmlC-like_jellyroll"/>
</dbReference>
<dbReference type="PANTHER" id="PTHR33406">
    <property type="entry name" value="MEMBRANE PROTEIN MJ1562-RELATED"/>
    <property type="match status" value="1"/>
</dbReference>
<feature type="transmembrane region" description="Helical" evidence="6">
    <location>
        <begin position="689"/>
        <end position="708"/>
    </location>
</feature>
<dbReference type="STRING" id="206665.SAMN04488516_102214"/>
<evidence type="ECO:0000313" key="10">
    <source>
        <dbReference type="Proteomes" id="UP000199602"/>
    </source>
</evidence>
<dbReference type="SMART" id="SM00100">
    <property type="entry name" value="cNMP"/>
    <property type="match status" value="1"/>
</dbReference>
<dbReference type="CDD" id="cd00038">
    <property type="entry name" value="CAP_ED"/>
    <property type="match status" value="1"/>
</dbReference>
<feature type="transmembrane region" description="Helical" evidence="6">
    <location>
        <begin position="303"/>
        <end position="325"/>
    </location>
</feature>
<dbReference type="GO" id="GO:0005886">
    <property type="term" value="C:plasma membrane"/>
    <property type="evidence" value="ECO:0007669"/>
    <property type="project" value="UniProtKB-SubCell"/>
</dbReference>
<feature type="domain" description="SSD" evidence="8">
    <location>
        <begin position="615"/>
        <end position="742"/>
    </location>
</feature>
<feature type="transmembrane region" description="Helical" evidence="6">
    <location>
        <begin position="595"/>
        <end position="613"/>
    </location>
</feature>
<comment type="subcellular location">
    <subcellularLocation>
        <location evidence="1">Cell membrane</location>
        <topology evidence="1">Multi-pass membrane protein</topology>
    </subcellularLocation>
</comment>
<feature type="transmembrane region" description="Helical" evidence="6">
    <location>
        <begin position="620"/>
        <end position="637"/>
    </location>
</feature>
<feature type="transmembrane region" description="Helical" evidence="6">
    <location>
        <begin position="643"/>
        <end position="663"/>
    </location>
</feature>
<feature type="transmembrane region" description="Helical" evidence="6">
    <location>
        <begin position="262"/>
        <end position="282"/>
    </location>
</feature>
<feature type="transmembrane region" description="Helical" evidence="6">
    <location>
        <begin position="337"/>
        <end position="362"/>
    </location>
</feature>
<evidence type="ECO:0000256" key="2">
    <source>
        <dbReference type="ARBA" id="ARBA00022475"/>
    </source>
</evidence>
<dbReference type="InterPro" id="IPR050545">
    <property type="entry name" value="Mycobact_MmpL"/>
</dbReference>
<protein>
    <recommendedName>
        <fullName evidence="11">SSD domain-containing protein</fullName>
    </recommendedName>
</protein>
<feature type="domain" description="SSD" evidence="8">
    <location>
        <begin position="235"/>
        <end position="361"/>
    </location>
</feature>
<dbReference type="InterPro" id="IPR000595">
    <property type="entry name" value="cNMP-bd_dom"/>
</dbReference>
<organism evidence="9 10">
    <name type="scientific">Desulfonauticus submarinus</name>
    <dbReference type="NCBI Taxonomy" id="206665"/>
    <lineage>
        <taxon>Bacteria</taxon>
        <taxon>Pseudomonadati</taxon>
        <taxon>Thermodesulfobacteriota</taxon>
        <taxon>Desulfovibrionia</taxon>
        <taxon>Desulfovibrionales</taxon>
        <taxon>Desulfonauticaceae</taxon>
        <taxon>Desulfonauticus</taxon>
    </lineage>
</organism>
<dbReference type="SUPFAM" id="SSF51206">
    <property type="entry name" value="cAMP-binding domain-like"/>
    <property type="match status" value="1"/>
</dbReference>
<dbReference type="PROSITE" id="PS50042">
    <property type="entry name" value="CNMP_BINDING_3"/>
    <property type="match status" value="1"/>
</dbReference>
<gene>
    <name evidence="9" type="ORF">SAMN04488516_102214</name>
</gene>
<dbReference type="InterPro" id="IPR018490">
    <property type="entry name" value="cNMP-bd_dom_sf"/>
</dbReference>
<evidence type="ECO:0000256" key="6">
    <source>
        <dbReference type="SAM" id="Phobius"/>
    </source>
</evidence>
<feature type="domain" description="Cyclic nucleotide-binding" evidence="7">
    <location>
        <begin position="766"/>
        <end position="885"/>
    </location>
</feature>
<keyword evidence="2" id="KW-1003">Cell membrane</keyword>
<accession>A0A1H0BLE3</accession>
<reference evidence="9 10" key="1">
    <citation type="submission" date="2016-10" db="EMBL/GenBank/DDBJ databases">
        <authorList>
            <person name="de Groot N.N."/>
        </authorList>
    </citation>
    <scope>NUCLEOTIDE SEQUENCE [LARGE SCALE GENOMIC DNA]</scope>
    <source>
        <strain evidence="9 10">DSM 15269</strain>
    </source>
</reference>
<evidence type="ECO:0000313" key="9">
    <source>
        <dbReference type="EMBL" id="SDN46438.1"/>
    </source>
</evidence>
<evidence type="ECO:0000256" key="4">
    <source>
        <dbReference type="ARBA" id="ARBA00022989"/>
    </source>
</evidence>
<dbReference type="EMBL" id="FNIN01000002">
    <property type="protein sequence ID" value="SDN46438.1"/>
    <property type="molecule type" value="Genomic_DNA"/>
</dbReference>
<dbReference type="InterPro" id="IPR018488">
    <property type="entry name" value="cNMP-bd_CS"/>
</dbReference>
<dbReference type="Gene3D" id="2.60.120.10">
    <property type="entry name" value="Jelly Rolls"/>
    <property type="match status" value="1"/>
</dbReference>
<feature type="transmembrane region" description="Helical" evidence="6">
    <location>
        <begin position="393"/>
        <end position="409"/>
    </location>
</feature>
<feature type="transmembrane region" description="Helical" evidence="6">
    <location>
        <begin position="213"/>
        <end position="229"/>
    </location>
</feature>
<evidence type="ECO:0000256" key="1">
    <source>
        <dbReference type="ARBA" id="ARBA00004651"/>
    </source>
</evidence>
<dbReference type="Pfam" id="PF00027">
    <property type="entry name" value="cNMP_binding"/>
    <property type="match status" value="1"/>
</dbReference>
<dbReference type="SUPFAM" id="SSF82866">
    <property type="entry name" value="Multidrug efflux transporter AcrB transmembrane domain"/>
    <property type="match status" value="2"/>
</dbReference>
<dbReference type="AlphaFoldDB" id="A0A1H0BLE3"/>
<dbReference type="PANTHER" id="PTHR33406:SF13">
    <property type="entry name" value="MEMBRANE PROTEIN YDFJ"/>
    <property type="match status" value="1"/>
</dbReference>
<dbReference type="InterPro" id="IPR004869">
    <property type="entry name" value="MMPL_dom"/>
</dbReference>
<keyword evidence="4 6" id="KW-1133">Transmembrane helix</keyword>
<keyword evidence="5 6" id="KW-0472">Membrane</keyword>
<keyword evidence="3 6" id="KW-0812">Transmembrane</keyword>
<name>A0A1H0BLE3_9BACT</name>